<dbReference type="InterPro" id="IPR036271">
    <property type="entry name" value="Tet_transcr_reg_TetR-rel_C_sf"/>
</dbReference>
<gene>
    <name evidence="7" type="ORF">ACK4CT_33190</name>
</gene>
<sequence length="226" mass="24825">MTTDPAGTPAARRNPLSKELVLRTAVALADEADGGVPSMRRLGERLGVESMSLYHHFRNKELILDGMVDIVFDEIELPPDDADWRTAMRQRAVSMRAALIRHPWAIRLMDSRTNPGPATLRQHNAAIGCLRSGGFSIAGAAHAFSVLDSYIYGSTLQELSLPFQSPAELEDVGGSILEQMPGGEFPHLTAMIVDRALKPGYAYVEEFGIGLDLILDGLERQRESWL</sequence>
<keyword evidence="8" id="KW-1185">Reference proteome</keyword>
<keyword evidence="3 5" id="KW-0238">DNA-binding</keyword>
<feature type="domain" description="HTH tetR-type" evidence="6">
    <location>
        <begin position="15"/>
        <end position="75"/>
    </location>
</feature>
<keyword evidence="1" id="KW-0678">Repressor</keyword>
<evidence type="ECO:0000256" key="3">
    <source>
        <dbReference type="ARBA" id="ARBA00023125"/>
    </source>
</evidence>
<dbReference type="Gene3D" id="1.10.357.10">
    <property type="entry name" value="Tetracycline Repressor, domain 2"/>
    <property type="match status" value="1"/>
</dbReference>
<proteinExistence type="predicted"/>
<evidence type="ECO:0000256" key="1">
    <source>
        <dbReference type="ARBA" id="ARBA00022491"/>
    </source>
</evidence>
<evidence type="ECO:0000313" key="8">
    <source>
        <dbReference type="Proteomes" id="UP001635816"/>
    </source>
</evidence>
<protein>
    <submittedName>
        <fullName evidence="7">TetR/AcrR family transcriptional regulator C-terminal domain-containing protein</fullName>
    </submittedName>
</protein>
<dbReference type="InterPro" id="IPR009057">
    <property type="entry name" value="Homeodomain-like_sf"/>
</dbReference>
<keyword evidence="4" id="KW-0804">Transcription</keyword>
<dbReference type="InterPro" id="IPR003012">
    <property type="entry name" value="Tet_transcr_reg_TetR"/>
</dbReference>
<evidence type="ECO:0000256" key="2">
    <source>
        <dbReference type="ARBA" id="ARBA00023015"/>
    </source>
</evidence>
<name>A0ABW9LKF2_9MYCO</name>
<dbReference type="GeneID" id="300559823"/>
<keyword evidence="2" id="KW-0805">Transcription regulation</keyword>
<evidence type="ECO:0000256" key="4">
    <source>
        <dbReference type="ARBA" id="ARBA00023163"/>
    </source>
</evidence>
<organism evidence="7 8">
    <name type="scientific">Mycolicibacterium nivoides</name>
    <dbReference type="NCBI Taxonomy" id="2487344"/>
    <lineage>
        <taxon>Bacteria</taxon>
        <taxon>Bacillati</taxon>
        <taxon>Actinomycetota</taxon>
        <taxon>Actinomycetes</taxon>
        <taxon>Mycobacteriales</taxon>
        <taxon>Mycobacteriaceae</taxon>
        <taxon>Mycolicibacterium</taxon>
    </lineage>
</organism>
<evidence type="ECO:0000313" key="7">
    <source>
        <dbReference type="EMBL" id="MFN6548059.1"/>
    </source>
</evidence>
<feature type="DNA-binding region" description="H-T-H motif" evidence="5">
    <location>
        <begin position="38"/>
        <end position="57"/>
    </location>
</feature>
<dbReference type="PANTHER" id="PTHR30055:SF151">
    <property type="entry name" value="TRANSCRIPTIONAL REGULATORY PROTEIN"/>
    <property type="match status" value="1"/>
</dbReference>
<evidence type="ECO:0000256" key="5">
    <source>
        <dbReference type="PROSITE-ProRule" id="PRU00335"/>
    </source>
</evidence>
<accession>A0ABW9LKF2</accession>
<dbReference type="PANTHER" id="PTHR30055">
    <property type="entry name" value="HTH-TYPE TRANSCRIPTIONAL REGULATOR RUTR"/>
    <property type="match status" value="1"/>
</dbReference>
<reference evidence="7 8" key="1">
    <citation type="submission" date="2024-12" db="EMBL/GenBank/DDBJ databases">
        <title>The coexistence of Mycolicibacterium septicum and Mycolicibacterium nivoides in clinical samples.</title>
        <authorList>
            <person name="Wang C."/>
            <person name="Feng Y."/>
            <person name="Zong Z."/>
        </authorList>
    </citation>
    <scope>NUCLEOTIDE SEQUENCE [LARGE SCALE GENOMIC DNA]</scope>
    <source>
        <strain evidence="7 8">120309</strain>
    </source>
</reference>
<comment type="caution">
    <text evidence="7">The sequence shown here is derived from an EMBL/GenBank/DDBJ whole genome shotgun (WGS) entry which is preliminary data.</text>
</comment>
<dbReference type="Pfam" id="PF00440">
    <property type="entry name" value="TetR_N"/>
    <property type="match status" value="1"/>
</dbReference>
<dbReference type="InterPro" id="IPR001647">
    <property type="entry name" value="HTH_TetR"/>
</dbReference>
<dbReference type="PRINTS" id="PR00400">
    <property type="entry name" value="TETREPRESSOR"/>
</dbReference>
<dbReference type="Pfam" id="PF02909">
    <property type="entry name" value="TetR_C_1"/>
    <property type="match status" value="1"/>
</dbReference>
<dbReference type="PROSITE" id="PS50977">
    <property type="entry name" value="HTH_TETR_2"/>
    <property type="match status" value="1"/>
</dbReference>
<dbReference type="RefSeq" id="WP_090433662.1">
    <property type="nucleotide sequence ID" value="NZ_CP034072.1"/>
</dbReference>
<dbReference type="InterPro" id="IPR050109">
    <property type="entry name" value="HTH-type_TetR-like_transc_reg"/>
</dbReference>
<dbReference type="EMBL" id="JBKBDD010000019">
    <property type="protein sequence ID" value="MFN6548059.1"/>
    <property type="molecule type" value="Genomic_DNA"/>
</dbReference>
<dbReference type="InterPro" id="IPR004111">
    <property type="entry name" value="Repressor_TetR_C"/>
</dbReference>
<dbReference type="SUPFAM" id="SSF48498">
    <property type="entry name" value="Tetracyclin repressor-like, C-terminal domain"/>
    <property type="match status" value="1"/>
</dbReference>
<dbReference type="SUPFAM" id="SSF46689">
    <property type="entry name" value="Homeodomain-like"/>
    <property type="match status" value="1"/>
</dbReference>
<dbReference type="Proteomes" id="UP001635816">
    <property type="component" value="Unassembled WGS sequence"/>
</dbReference>
<dbReference type="Gene3D" id="1.10.10.60">
    <property type="entry name" value="Homeodomain-like"/>
    <property type="match status" value="1"/>
</dbReference>
<evidence type="ECO:0000259" key="6">
    <source>
        <dbReference type="PROSITE" id="PS50977"/>
    </source>
</evidence>